<dbReference type="Proteomes" id="UP000095347">
    <property type="component" value="Unassembled WGS sequence"/>
</dbReference>
<keyword evidence="2" id="KW-1185">Reference proteome</keyword>
<dbReference type="EMBL" id="MCGG01000018">
    <property type="protein sequence ID" value="OEJ67926.1"/>
    <property type="molecule type" value="Genomic_DNA"/>
</dbReference>
<dbReference type="RefSeq" id="WP_069957516.1">
    <property type="nucleotide sequence ID" value="NZ_MCGG01000018.1"/>
</dbReference>
<protein>
    <submittedName>
        <fullName evidence="1">SCP-2 sterol transfer family protein</fullName>
    </submittedName>
</protein>
<sequence>MADLFAPEWMTSFQDVWNNEAGLSDELAKIGFSSTIAYGYLGEDAPRGVLVVENGKAVSAGAFEGQELSWDIRASQDNWTKWMSKPPGMMGLGIAYTSRKMQFLVGDYGAMVKDPRMAGPFVKSFAAMGKA</sequence>
<dbReference type="SUPFAM" id="SSF55718">
    <property type="entry name" value="SCP-like"/>
    <property type="match status" value="1"/>
</dbReference>
<dbReference type="STRING" id="28181.BEN30_07980"/>
<comment type="caution">
    <text evidence="1">The sequence shown here is derived from an EMBL/GenBank/DDBJ whole genome shotgun (WGS) entry which is preliminary data.</text>
</comment>
<proteinExistence type="predicted"/>
<dbReference type="InterPro" id="IPR036527">
    <property type="entry name" value="SCP2_sterol-bd_dom_sf"/>
</dbReference>
<dbReference type="AlphaFoldDB" id="A0A1E5Q8Y4"/>
<name>A0A1E5Q8Y4_9PROT</name>
<evidence type="ECO:0000313" key="2">
    <source>
        <dbReference type="Proteomes" id="UP000095347"/>
    </source>
</evidence>
<dbReference type="OrthoDB" id="459969at2"/>
<gene>
    <name evidence="1" type="ORF">BEN30_07980</name>
</gene>
<evidence type="ECO:0000313" key="1">
    <source>
        <dbReference type="EMBL" id="OEJ67926.1"/>
    </source>
</evidence>
<accession>A0A1E5Q8Y4</accession>
<reference evidence="2" key="1">
    <citation type="submission" date="2016-07" db="EMBL/GenBank/DDBJ databases">
        <authorList>
            <person name="Florea S."/>
            <person name="Webb J.S."/>
            <person name="Jaromczyk J."/>
            <person name="Schardl C.L."/>
        </authorList>
    </citation>
    <scope>NUCLEOTIDE SEQUENCE [LARGE SCALE GENOMIC DNA]</scope>
    <source>
        <strain evidence="2">MV-1</strain>
    </source>
</reference>
<organism evidence="1 2">
    <name type="scientific">Magnetovibrio blakemorei</name>
    <dbReference type="NCBI Taxonomy" id="28181"/>
    <lineage>
        <taxon>Bacteria</taxon>
        <taxon>Pseudomonadati</taxon>
        <taxon>Pseudomonadota</taxon>
        <taxon>Alphaproteobacteria</taxon>
        <taxon>Rhodospirillales</taxon>
        <taxon>Magnetovibrionaceae</taxon>
        <taxon>Magnetovibrio</taxon>
    </lineage>
</organism>